<name>A0A9I9ECU9_CUCME</name>
<accession>A0A9I9ECU9</accession>
<organism evidence="1">
    <name type="scientific">Cucumis melo</name>
    <name type="common">Muskmelon</name>
    <dbReference type="NCBI Taxonomy" id="3656"/>
    <lineage>
        <taxon>Eukaryota</taxon>
        <taxon>Viridiplantae</taxon>
        <taxon>Streptophyta</taxon>
        <taxon>Embryophyta</taxon>
        <taxon>Tracheophyta</taxon>
        <taxon>Spermatophyta</taxon>
        <taxon>Magnoliopsida</taxon>
        <taxon>eudicotyledons</taxon>
        <taxon>Gunneridae</taxon>
        <taxon>Pentapetalae</taxon>
        <taxon>rosids</taxon>
        <taxon>fabids</taxon>
        <taxon>Cucurbitales</taxon>
        <taxon>Cucurbitaceae</taxon>
        <taxon>Benincaseae</taxon>
        <taxon>Cucumis</taxon>
    </lineage>
</organism>
<proteinExistence type="predicted"/>
<protein>
    <submittedName>
        <fullName evidence="1">Uncharacterized protein</fullName>
    </submittedName>
</protein>
<reference evidence="1" key="1">
    <citation type="submission" date="2023-03" db="UniProtKB">
        <authorList>
            <consortium name="EnsemblPlants"/>
        </authorList>
    </citation>
    <scope>IDENTIFICATION</scope>
</reference>
<evidence type="ECO:0000313" key="1">
    <source>
        <dbReference type="EnsemblPlants" id="MELO3C032037.2.1"/>
    </source>
</evidence>
<dbReference type="Gramene" id="MELO3C032037.2.1">
    <property type="protein sequence ID" value="MELO3C032037.2.1"/>
    <property type="gene ID" value="MELO3C032037.2"/>
</dbReference>
<sequence length="112" mass="12702">KHTGYGDGYPHILLLLIEEVAIPRGKPKHQYKVNCEMHQDSWRWCCGYNSSAGGVLMTKCRRGCKYFPTSHQTACVIASDNPLIVLSLLCDLNDFIICFIVSDAKLRRSKKK</sequence>
<dbReference type="EnsemblPlants" id="MELO3C032037.2.1">
    <property type="protein sequence ID" value="MELO3C032037.2.1"/>
    <property type="gene ID" value="MELO3C032037.2"/>
</dbReference>
<dbReference type="AlphaFoldDB" id="A0A9I9ECU9"/>